<dbReference type="Proteomes" id="UP000821656">
    <property type="component" value="Unassembled WGS sequence"/>
</dbReference>
<proteinExistence type="predicted"/>
<evidence type="ECO:0000256" key="1">
    <source>
        <dbReference type="SAM" id="MobiDB-lite"/>
    </source>
</evidence>
<accession>A0A9Q5GHI9</accession>
<protein>
    <submittedName>
        <fullName evidence="2">Uncharacterized protein</fullName>
    </submittedName>
</protein>
<gene>
    <name evidence="2" type="ORF">DFH45_002587</name>
</gene>
<feature type="region of interest" description="Disordered" evidence="1">
    <location>
        <begin position="45"/>
        <end position="69"/>
    </location>
</feature>
<feature type="compositionally biased region" description="Basic and acidic residues" evidence="1">
    <location>
        <begin position="45"/>
        <end position="58"/>
    </location>
</feature>
<name>A0A9Q5GHI9_CLOBE</name>
<reference evidence="2" key="1">
    <citation type="submission" date="2020-05" db="EMBL/GenBank/DDBJ databases">
        <title>Genomic insights into acetone-butanol-ethanol (ABE) fermentation by sequencing solventogenic clostridia strains.</title>
        <authorList>
            <person name="Brown S."/>
        </authorList>
    </citation>
    <scope>NUCLEOTIDE SEQUENCE</scope>
    <source>
        <strain evidence="2">DJ126</strain>
    </source>
</reference>
<sequence length="220" mass="24498">MVQNLTLCIPSALLAMEIMKLDKALHKALITVPESTNLAEDILLPKEESNRTKTEAPKAPKNAQNATPLIDKKLNEPIPSIREKVAPKDAPEEIPRIYGSAKGFCTVACITVPHTASPAPTAIASKTLGIRISQITLYVDEVLVRLASPKDNPKILLRITPYDIDGFILKEPKETDNITEIINSPIKAIINRLKDFLIFRFFSYEEFKMSCILTSFLEEI</sequence>
<dbReference type="AlphaFoldDB" id="A0A9Q5GHI9"/>
<evidence type="ECO:0000313" key="2">
    <source>
        <dbReference type="EMBL" id="NRV09624.1"/>
    </source>
</evidence>
<organism evidence="2 3">
    <name type="scientific">Clostridium beijerinckii</name>
    <name type="common">Clostridium MP</name>
    <dbReference type="NCBI Taxonomy" id="1520"/>
    <lineage>
        <taxon>Bacteria</taxon>
        <taxon>Bacillati</taxon>
        <taxon>Bacillota</taxon>
        <taxon>Clostridia</taxon>
        <taxon>Eubacteriales</taxon>
        <taxon>Clostridiaceae</taxon>
        <taxon>Clostridium</taxon>
    </lineage>
</organism>
<dbReference type="EMBL" id="JABSXK010000001">
    <property type="protein sequence ID" value="NRV09624.1"/>
    <property type="molecule type" value="Genomic_DNA"/>
</dbReference>
<comment type="caution">
    <text evidence="2">The sequence shown here is derived from an EMBL/GenBank/DDBJ whole genome shotgun (WGS) entry which is preliminary data.</text>
</comment>
<evidence type="ECO:0000313" key="3">
    <source>
        <dbReference type="Proteomes" id="UP000821656"/>
    </source>
</evidence>